<name>A0A6N4WFB6_9MYCO</name>
<feature type="region of interest" description="Disordered" evidence="1">
    <location>
        <begin position="341"/>
        <end position="363"/>
    </location>
</feature>
<proteinExistence type="predicted"/>
<dbReference type="Proteomes" id="UP000467249">
    <property type="component" value="Chromosome"/>
</dbReference>
<evidence type="ECO:0000256" key="2">
    <source>
        <dbReference type="SAM" id="Phobius"/>
    </source>
</evidence>
<evidence type="ECO:0000313" key="4">
    <source>
        <dbReference type="Proteomes" id="UP000467249"/>
    </source>
</evidence>
<keyword evidence="2" id="KW-0812">Transmembrane</keyword>
<dbReference type="Pfam" id="PF17198">
    <property type="entry name" value="AveC_like"/>
    <property type="match status" value="1"/>
</dbReference>
<dbReference type="KEGG" id="many:MANY_41210"/>
<dbReference type="AlphaFoldDB" id="A0A6N4WFB6"/>
<keyword evidence="2" id="KW-0472">Membrane</keyword>
<feature type="transmembrane region" description="Helical" evidence="2">
    <location>
        <begin position="244"/>
        <end position="265"/>
    </location>
</feature>
<protein>
    <submittedName>
        <fullName evidence="3">DUF5135 domain-containing protein</fullName>
    </submittedName>
</protein>
<feature type="compositionally biased region" description="Low complexity" evidence="1">
    <location>
        <begin position="341"/>
        <end position="355"/>
    </location>
</feature>
<gene>
    <name evidence="3" type="ORF">MANY_41210</name>
</gene>
<organism evidence="3 4">
    <name type="scientific">Mycolicibacterium anyangense</name>
    <dbReference type="NCBI Taxonomy" id="1431246"/>
    <lineage>
        <taxon>Bacteria</taxon>
        <taxon>Bacillati</taxon>
        <taxon>Actinomycetota</taxon>
        <taxon>Actinomycetes</taxon>
        <taxon>Mycobacteriales</taxon>
        <taxon>Mycobacteriaceae</taxon>
        <taxon>Mycolicibacterium</taxon>
    </lineage>
</organism>
<feature type="transmembrane region" description="Helical" evidence="2">
    <location>
        <begin position="162"/>
        <end position="186"/>
    </location>
</feature>
<evidence type="ECO:0000313" key="3">
    <source>
        <dbReference type="EMBL" id="BBZ78784.1"/>
    </source>
</evidence>
<sequence>MIVATLEVEPQLSGPETVRKAPRVRTSTPILVWATIGALFMVSAAYIAGSWILGGRATPTPLGKDEPTSGEIAFNIGAQVAALVAVGVALFFVIRRCIRERRVTFDLMLMIAYVMLVQWDPVLNYVVPTFSYTSLMINFGSWTTDVPGWVSPRANLMPEPTAAIGIGFMWSAALCMLGCGFLRKFVMKRWPETGKLGIILWSVGFMAVMDLLIESVLCFGHNIAYFNTVGWLTLWQGTSHQFPIYEALVWGGFGWAPLMVLRFYLDDRGHSVVERGVDRLNVSYKTKVLLQILALGAVTNICYVSYNIVMIGISLQNDNDASAVYPTHLTNSLCGPENKCTTPGNGTPIPTGGKPASPSDVPGNGRTWVDVYFGR</sequence>
<feature type="transmembrane region" description="Helical" evidence="2">
    <location>
        <begin position="30"/>
        <end position="52"/>
    </location>
</feature>
<dbReference type="InterPro" id="IPR033459">
    <property type="entry name" value="AveC-like"/>
</dbReference>
<keyword evidence="2" id="KW-1133">Transmembrane helix</keyword>
<dbReference type="EMBL" id="AP022620">
    <property type="protein sequence ID" value="BBZ78784.1"/>
    <property type="molecule type" value="Genomic_DNA"/>
</dbReference>
<accession>A0A6N4WFB6</accession>
<evidence type="ECO:0000256" key="1">
    <source>
        <dbReference type="SAM" id="MobiDB-lite"/>
    </source>
</evidence>
<feature type="transmembrane region" description="Helical" evidence="2">
    <location>
        <begin position="105"/>
        <end position="127"/>
    </location>
</feature>
<reference evidence="3 4" key="1">
    <citation type="journal article" date="2019" name="Emerg. Microbes Infect.">
        <title>Comprehensive subspecies identification of 175 nontuberculous mycobacteria species based on 7547 genomic profiles.</title>
        <authorList>
            <person name="Matsumoto Y."/>
            <person name="Kinjo T."/>
            <person name="Motooka D."/>
            <person name="Nabeya D."/>
            <person name="Jung N."/>
            <person name="Uechi K."/>
            <person name="Horii T."/>
            <person name="Iida T."/>
            <person name="Fujita J."/>
            <person name="Nakamura S."/>
        </authorList>
    </citation>
    <scope>NUCLEOTIDE SEQUENCE [LARGE SCALE GENOMIC DNA]</scope>
    <source>
        <strain evidence="3 4">JCM 30275</strain>
    </source>
</reference>
<feature type="transmembrane region" description="Helical" evidence="2">
    <location>
        <begin position="198"/>
        <end position="224"/>
    </location>
</feature>
<keyword evidence="4" id="KW-1185">Reference proteome</keyword>
<feature type="transmembrane region" description="Helical" evidence="2">
    <location>
        <begin position="288"/>
        <end position="306"/>
    </location>
</feature>
<feature type="transmembrane region" description="Helical" evidence="2">
    <location>
        <begin position="72"/>
        <end position="93"/>
    </location>
</feature>